<dbReference type="AlphaFoldDB" id="A0A6G1EXB6"/>
<comment type="caution">
    <text evidence="1">The sequence shown here is derived from an EMBL/GenBank/DDBJ whole genome shotgun (WGS) entry which is preliminary data.</text>
</comment>
<protein>
    <submittedName>
        <fullName evidence="1">Uncharacterized protein</fullName>
    </submittedName>
</protein>
<reference evidence="1 2" key="1">
    <citation type="submission" date="2019-11" db="EMBL/GenBank/DDBJ databases">
        <title>Whole genome sequence of Oryza granulata.</title>
        <authorList>
            <person name="Li W."/>
        </authorList>
    </citation>
    <scope>NUCLEOTIDE SEQUENCE [LARGE SCALE GENOMIC DNA]</scope>
    <source>
        <strain evidence="2">cv. Menghai</strain>
        <tissue evidence="1">Leaf</tissue>
    </source>
</reference>
<keyword evidence="2" id="KW-1185">Reference proteome</keyword>
<gene>
    <name evidence="1" type="ORF">E2562_019596</name>
</gene>
<proteinExistence type="predicted"/>
<dbReference type="OrthoDB" id="1937899at2759"/>
<sequence>MAPRTAGRSSELMAHGLPMEMPPVHWSSSLPPSLPVLELNCQCAAAADGIAPLRSFFSGSPSPPITSSLLPDLTSILPYLPIVLRGGALFWPPQAQEALKALALVPDVSRVSSGDVLTDTLTDLRLALNFDLLQRRAVEGFTLLFEDLLSRAQTRDWFDHVLPSLARLLLCLPMLLETLLKLAAARRESSCAPPRHQVGVPQQ</sequence>
<evidence type="ECO:0000313" key="1">
    <source>
        <dbReference type="EMBL" id="KAF0929274.1"/>
    </source>
</evidence>
<organism evidence="1 2">
    <name type="scientific">Oryza meyeriana var. granulata</name>
    <dbReference type="NCBI Taxonomy" id="110450"/>
    <lineage>
        <taxon>Eukaryota</taxon>
        <taxon>Viridiplantae</taxon>
        <taxon>Streptophyta</taxon>
        <taxon>Embryophyta</taxon>
        <taxon>Tracheophyta</taxon>
        <taxon>Spermatophyta</taxon>
        <taxon>Magnoliopsida</taxon>
        <taxon>Liliopsida</taxon>
        <taxon>Poales</taxon>
        <taxon>Poaceae</taxon>
        <taxon>BOP clade</taxon>
        <taxon>Oryzoideae</taxon>
        <taxon>Oryzeae</taxon>
        <taxon>Oryzinae</taxon>
        <taxon>Oryza</taxon>
        <taxon>Oryza meyeriana</taxon>
    </lineage>
</organism>
<name>A0A6G1EXB6_9ORYZ</name>
<dbReference type="Proteomes" id="UP000479710">
    <property type="component" value="Unassembled WGS sequence"/>
</dbReference>
<accession>A0A6G1EXB6</accession>
<evidence type="ECO:0000313" key="2">
    <source>
        <dbReference type="Proteomes" id="UP000479710"/>
    </source>
</evidence>
<dbReference type="EMBL" id="SPHZ02000002">
    <property type="protein sequence ID" value="KAF0929274.1"/>
    <property type="molecule type" value="Genomic_DNA"/>
</dbReference>